<dbReference type="SUPFAM" id="SSF51445">
    <property type="entry name" value="(Trans)glycosidases"/>
    <property type="match status" value="1"/>
</dbReference>
<dbReference type="EMBL" id="ML996116">
    <property type="protein sequence ID" value="KAF2737407.1"/>
    <property type="molecule type" value="Genomic_DNA"/>
</dbReference>
<evidence type="ECO:0000256" key="11">
    <source>
        <dbReference type="ARBA" id="ARBA00023277"/>
    </source>
</evidence>
<dbReference type="PANTHER" id="PTHR10357">
    <property type="entry name" value="ALPHA-AMYLASE FAMILY MEMBER"/>
    <property type="match status" value="1"/>
</dbReference>
<feature type="domain" description="Glycosyl hydrolase family 13 catalytic" evidence="18">
    <location>
        <begin position="32"/>
        <end position="392"/>
    </location>
</feature>
<feature type="binding site" evidence="16">
    <location>
        <position position="224"/>
    </location>
    <ligand>
        <name>substrate</name>
    </ligand>
</feature>
<keyword evidence="10" id="KW-0325">Glycoprotein</keyword>
<feature type="active site" description="Nucleophile" evidence="13">
    <location>
        <position position="226"/>
    </location>
</feature>
<evidence type="ECO:0000256" key="17">
    <source>
        <dbReference type="SAM" id="SignalP"/>
    </source>
</evidence>
<protein>
    <recommendedName>
        <fullName evidence="4">alpha-amylase</fullName>
        <ecNumber evidence="4">3.2.1.1</ecNumber>
    </recommendedName>
</protein>
<gene>
    <name evidence="19" type="ORF">EJ04DRAFT_117764</name>
</gene>
<dbReference type="PANTHER" id="PTHR10357:SF215">
    <property type="entry name" value="ALPHA-AMYLASE 1"/>
    <property type="match status" value="1"/>
</dbReference>
<keyword evidence="7" id="KW-0378">Hydrolase</keyword>
<dbReference type="PIRSF" id="PIRSF001024">
    <property type="entry name" value="Alph-amyl_fung"/>
    <property type="match status" value="1"/>
</dbReference>
<evidence type="ECO:0000256" key="6">
    <source>
        <dbReference type="ARBA" id="ARBA00022729"/>
    </source>
</evidence>
<evidence type="ECO:0000313" key="20">
    <source>
        <dbReference type="Proteomes" id="UP000799444"/>
    </source>
</evidence>
<feature type="binding site" evidence="16">
    <location>
        <position position="142"/>
    </location>
    <ligand>
        <name>substrate</name>
    </ligand>
</feature>
<dbReference type="Proteomes" id="UP000799444">
    <property type="component" value="Unassembled WGS sequence"/>
</dbReference>
<feature type="signal peptide" evidence="17">
    <location>
        <begin position="1"/>
        <end position="19"/>
    </location>
</feature>
<keyword evidence="8" id="KW-0106">Calcium</keyword>
<evidence type="ECO:0000259" key="18">
    <source>
        <dbReference type="SMART" id="SM00642"/>
    </source>
</evidence>
<comment type="catalytic activity">
    <reaction evidence="1">
        <text>Endohydrolysis of (1-&gt;4)-alpha-D-glucosidic linkages in polysaccharides containing three or more (1-&gt;4)-alpha-linked D-glucose units.</text>
        <dbReference type="EC" id="3.2.1.1"/>
    </reaction>
</comment>
<evidence type="ECO:0000256" key="10">
    <source>
        <dbReference type="ARBA" id="ARBA00023180"/>
    </source>
</evidence>
<dbReference type="OrthoDB" id="204980at2759"/>
<dbReference type="SMART" id="SM00642">
    <property type="entry name" value="Aamy"/>
    <property type="match status" value="1"/>
</dbReference>
<feature type="disulfide bond" evidence="15">
    <location>
        <begin position="463"/>
        <end position="498"/>
    </location>
</feature>
<evidence type="ECO:0000256" key="8">
    <source>
        <dbReference type="ARBA" id="ARBA00022837"/>
    </source>
</evidence>
<keyword evidence="5" id="KW-0479">Metal-binding</keyword>
<name>A0A9P4R618_9PLEO</name>
<keyword evidence="11" id="KW-0119">Carbohydrate metabolism</keyword>
<evidence type="ECO:0000256" key="9">
    <source>
        <dbReference type="ARBA" id="ARBA00023157"/>
    </source>
</evidence>
<organism evidence="19 20">
    <name type="scientific">Polyplosphaeria fusca</name>
    <dbReference type="NCBI Taxonomy" id="682080"/>
    <lineage>
        <taxon>Eukaryota</taxon>
        <taxon>Fungi</taxon>
        <taxon>Dikarya</taxon>
        <taxon>Ascomycota</taxon>
        <taxon>Pezizomycotina</taxon>
        <taxon>Dothideomycetes</taxon>
        <taxon>Pleosporomycetidae</taxon>
        <taxon>Pleosporales</taxon>
        <taxon>Tetraplosphaeriaceae</taxon>
        <taxon>Polyplosphaeria</taxon>
    </lineage>
</organism>
<keyword evidence="12" id="KW-0326">Glycosidase</keyword>
<evidence type="ECO:0000256" key="2">
    <source>
        <dbReference type="ARBA" id="ARBA00001913"/>
    </source>
</evidence>
<dbReference type="InterPro" id="IPR013780">
    <property type="entry name" value="Glyco_hydro_b"/>
</dbReference>
<feature type="binding site" evidence="16">
    <location>
        <position position="367"/>
    </location>
    <ligand>
        <name>substrate</name>
    </ligand>
</feature>
<comment type="cofactor">
    <cofactor evidence="2">
        <name>Ca(2+)</name>
        <dbReference type="ChEBI" id="CHEBI:29108"/>
    </cofactor>
</comment>
<feature type="disulfide bond" evidence="15">
    <location>
        <begin position="260"/>
        <end position="303"/>
    </location>
</feature>
<dbReference type="GO" id="GO:0016052">
    <property type="term" value="P:carbohydrate catabolic process"/>
    <property type="evidence" value="ECO:0007669"/>
    <property type="project" value="InterPro"/>
</dbReference>
<keyword evidence="20" id="KW-1185">Reference proteome</keyword>
<evidence type="ECO:0000256" key="15">
    <source>
        <dbReference type="PIRSR" id="PIRSR001024-4"/>
    </source>
</evidence>
<dbReference type="FunFam" id="3.20.20.80:FF:000120">
    <property type="entry name" value="Alpha-amylase A"/>
    <property type="match status" value="1"/>
</dbReference>
<feature type="chain" id="PRO_5040278816" description="alpha-amylase" evidence="17">
    <location>
        <begin position="20"/>
        <end position="542"/>
    </location>
</feature>
<dbReference type="GO" id="GO:0004556">
    <property type="term" value="F:alpha-amylase activity"/>
    <property type="evidence" value="ECO:0007669"/>
    <property type="project" value="UniProtKB-EC"/>
</dbReference>
<keyword evidence="9 15" id="KW-1015">Disulfide bond</keyword>
<evidence type="ECO:0000256" key="14">
    <source>
        <dbReference type="PIRSR" id="PIRSR001024-2"/>
    </source>
</evidence>
<comment type="similarity">
    <text evidence="3">Belongs to the glycosyl hydrolase 13 family.</text>
</comment>
<dbReference type="InterPro" id="IPR017853">
    <property type="entry name" value="GH"/>
</dbReference>
<evidence type="ECO:0000256" key="5">
    <source>
        <dbReference type="ARBA" id="ARBA00022723"/>
    </source>
</evidence>
<dbReference type="Pfam" id="PF00128">
    <property type="entry name" value="Alpha-amylase"/>
    <property type="match status" value="1"/>
</dbReference>
<evidence type="ECO:0000256" key="16">
    <source>
        <dbReference type="PIRSR" id="PIRSR001024-5"/>
    </source>
</evidence>
<feature type="disulfide bond" evidence="15">
    <location>
        <begin position="170"/>
        <end position="184"/>
    </location>
</feature>
<keyword evidence="6 17" id="KW-0732">Signal</keyword>
<feature type="binding site" evidence="16">
    <location>
        <position position="103"/>
    </location>
    <ligand>
        <name>substrate</name>
    </ligand>
</feature>
<feature type="active site" description="Proton donor" evidence="13">
    <location>
        <position position="250"/>
    </location>
</feature>
<sequence>MKSLLQALVACALAEHALAASAADWRSRSIYQLLTDRFALSDGSTTAACNTGARKYCGGTWQGIIKQLDYIKGMGFTAIWISPVTYQLPNVTDPWGEAYHGFWQQDLYRLNPHFGTADDLKALSQALHDKDMYLMVDLVTNHNGWNGAPSTVDYTKFNPFNNKKYYHPYCAIVDNYNQTQIENCWLGDNTVQLVDLNTQLQSVRDGYNTWIKQLVSNYSIDGIRIDTAKYVEKPFWSSFQQAAGVFGVGEVVANDAPYTCNYTNYMDSVLNYPVYTPLMKFLNSTSGSSTALLSMMSNMNTACKDFSVLGTFSENHDVLRFAGQTPDLSLAKNALAFTILSDGIPMVYAGQEQHYASVGGVGDPYNREATWLSGYSRTNPLYNLIAALNQVRNVALTQDPDYAIYKAWPIYSDTHTVALRKGFDGNQIISVITNTGVNNPAWTLNLTNTGFAAGTSLVEVITCNQIAVSSSGVLAVPMLNGEPRVYYTVAAAAGTGICDIAAGSYKARGVDAGLVKMRGRGGMRERRRIVDGREVEAGVEGM</sequence>
<feature type="site" description="Transition state stabilizer" evidence="14">
    <location>
        <position position="317"/>
    </location>
</feature>
<evidence type="ECO:0000256" key="3">
    <source>
        <dbReference type="ARBA" id="ARBA00008061"/>
    </source>
</evidence>
<reference evidence="19" key="1">
    <citation type="journal article" date="2020" name="Stud. Mycol.">
        <title>101 Dothideomycetes genomes: a test case for predicting lifestyles and emergence of pathogens.</title>
        <authorList>
            <person name="Haridas S."/>
            <person name="Albert R."/>
            <person name="Binder M."/>
            <person name="Bloem J."/>
            <person name="Labutti K."/>
            <person name="Salamov A."/>
            <person name="Andreopoulos B."/>
            <person name="Baker S."/>
            <person name="Barry K."/>
            <person name="Bills G."/>
            <person name="Bluhm B."/>
            <person name="Cannon C."/>
            <person name="Castanera R."/>
            <person name="Culley D."/>
            <person name="Daum C."/>
            <person name="Ezra D."/>
            <person name="Gonzalez J."/>
            <person name="Henrissat B."/>
            <person name="Kuo A."/>
            <person name="Liang C."/>
            <person name="Lipzen A."/>
            <person name="Lutzoni F."/>
            <person name="Magnuson J."/>
            <person name="Mondo S."/>
            <person name="Nolan M."/>
            <person name="Ohm R."/>
            <person name="Pangilinan J."/>
            <person name="Park H.-J."/>
            <person name="Ramirez L."/>
            <person name="Alfaro M."/>
            <person name="Sun H."/>
            <person name="Tritt A."/>
            <person name="Yoshinaga Y."/>
            <person name="Zwiers L.-H."/>
            <person name="Turgeon B."/>
            <person name="Goodwin S."/>
            <person name="Spatafora J."/>
            <person name="Crous P."/>
            <person name="Grigoriev I."/>
        </authorList>
    </citation>
    <scope>NUCLEOTIDE SEQUENCE</scope>
    <source>
        <strain evidence="19">CBS 125425</strain>
    </source>
</reference>
<dbReference type="InterPro" id="IPR015340">
    <property type="entry name" value="A_amylase_C_dom"/>
</dbReference>
<dbReference type="EC" id="3.2.1.1" evidence="4"/>
<evidence type="ECO:0000313" key="19">
    <source>
        <dbReference type="EMBL" id="KAF2737407.1"/>
    </source>
</evidence>
<dbReference type="GO" id="GO:0005509">
    <property type="term" value="F:calcium ion binding"/>
    <property type="evidence" value="ECO:0007669"/>
    <property type="project" value="InterPro"/>
</dbReference>
<comment type="caution">
    <text evidence="19">The sequence shown here is derived from an EMBL/GenBank/DDBJ whole genome shotgun (WGS) entry which is preliminary data.</text>
</comment>
<feature type="binding site" evidence="16">
    <location>
        <position position="317"/>
    </location>
    <ligand>
        <name>substrate</name>
    </ligand>
</feature>
<evidence type="ECO:0000256" key="4">
    <source>
        <dbReference type="ARBA" id="ARBA00012595"/>
    </source>
</evidence>
<proteinExistence type="inferred from homology"/>
<dbReference type="InterPro" id="IPR013777">
    <property type="entry name" value="A-amylase-like"/>
</dbReference>
<evidence type="ECO:0000256" key="12">
    <source>
        <dbReference type="ARBA" id="ARBA00023295"/>
    </source>
</evidence>
<dbReference type="Pfam" id="PF09260">
    <property type="entry name" value="A_amylase_dom_C"/>
    <property type="match status" value="1"/>
</dbReference>
<accession>A0A9P4R618</accession>
<dbReference type="Gene3D" id="3.20.20.80">
    <property type="entry name" value="Glycosidases"/>
    <property type="match status" value="1"/>
</dbReference>
<dbReference type="CDD" id="cd11319">
    <property type="entry name" value="AmyAc_euk_AmyA"/>
    <property type="match status" value="1"/>
</dbReference>
<dbReference type="Gene3D" id="2.60.40.1180">
    <property type="entry name" value="Golgi alpha-mannosidase II"/>
    <property type="match status" value="1"/>
</dbReference>
<dbReference type="AlphaFoldDB" id="A0A9P4R618"/>
<evidence type="ECO:0000256" key="13">
    <source>
        <dbReference type="PIRSR" id="PIRSR001024-1"/>
    </source>
</evidence>
<feature type="disulfide bond" evidence="15">
    <location>
        <begin position="49"/>
        <end position="57"/>
    </location>
</feature>
<dbReference type="InterPro" id="IPR006047">
    <property type="entry name" value="GH13_cat_dom"/>
</dbReference>
<evidence type="ECO:0000256" key="7">
    <source>
        <dbReference type="ARBA" id="ARBA00022801"/>
    </source>
</evidence>
<evidence type="ECO:0000256" key="1">
    <source>
        <dbReference type="ARBA" id="ARBA00000548"/>
    </source>
</evidence>
<dbReference type="SUPFAM" id="SSF51011">
    <property type="entry name" value="Glycosyl hydrolase domain"/>
    <property type="match status" value="1"/>
</dbReference>